<dbReference type="Proteomes" id="UP001598130">
    <property type="component" value="Unassembled WGS sequence"/>
</dbReference>
<organism evidence="1 2">
    <name type="scientific">Phenylobacterium ferrooxidans</name>
    <dbReference type="NCBI Taxonomy" id="2982689"/>
    <lineage>
        <taxon>Bacteria</taxon>
        <taxon>Pseudomonadati</taxon>
        <taxon>Pseudomonadota</taxon>
        <taxon>Alphaproteobacteria</taxon>
        <taxon>Caulobacterales</taxon>
        <taxon>Caulobacteraceae</taxon>
        <taxon>Phenylobacterium</taxon>
    </lineage>
</organism>
<dbReference type="EMBL" id="JAOTJD010000028">
    <property type="protein sequence ID" value="MFD3265176.1"/>
    <property type="molecule type" value="Genomic_DNA"/>
</dbReference>
<dbReference type="RefSeq" id="WP_377370652.1">
    <property type="nucleotide sequence ID" value="NZ_JAOTJD010000028.1"/>
</dbReference>
<keyword evidence="2" id="KW-1185">Reference proteome</keyword>
<protein>
    <recommendedName>
        <fullName evidence="3">Metallothionein</fullName>
    </recommendedName>
</protein>
<name>A0ABW6CU03_9CAUL</name>
<accession>A0ABW6CU03</accession>
<evidence type="ECO:0000313" key="1">
    <source>
        <dbReference type="EMBL" id="MFD3265176.1"/>
    </source>
</evidence>
<evidence type="ECO:0008006" key="3">
    <source>
        <dbReference type="Google" id="ProtNLM"/>
    </source>
</evidence>
<comment type="caution">
    <text evidence="1">The sequence shown here is derived from an EMBL/GenBank/DDBJ whole genome shotgun (WGS) entry which is preliminary data.</text>
</comment>
<reference evidence="1 2" key="1">
    <citation type="submission" date="2022-09" db="EMBL/GenBank/DDBJ databases">
        <title>New species of Phenylobacterium.</title>
        <authorList>
            <person name="Mieszkin S."/>
        </authorList>
    </citation>
    <scope>NUCLEOTIDE SEQUENCE [LARGE SCALE GENOMIC DNA]</scope>
    <source>
        <strain evidence="1 2">HK31-G</strain>
    </source>
</reference>
<evidence type="ECO:0000313" key="2">
    <source>
        <dbReference type="Proteomes" id="UP001598130"/>
    </source>
</evidence>
<gene>
    <name evidence="1" type="ORF">OCL97_14550</name>
</gene>
<proteinExistence type="predicted"/>
<sequence>MTNPCSNDSCTCQPCACGPACACGESCACNAPAQASAPACTEDR</sequence>